<evidence type="ECO:0000313" key="1">
    <source>
        <dbReference type="Proteomes" id="UP000887563"/>
    </source>
</evidence>
<accession>A0A914NUX4</accession>
<dbReference type="WBParaSite" id="Minc3s10960g44497">
    <property type="protein sequence ID" value="Minc3s10960g44497"/>
    <property type="gene ID" value="Minc3s10960g44497"/>
</dbReference>
<sequence>MPNPAPKEDTWAFNPIGSPFSGKSCQGAGPAEHVRRALVQERKASARLRIERWWRCTGFVPVWQGGAHWKGRSGRHDSSELIF</sequence>
<proteinExistence type="predicted"/>
<dbReference type="Proteomes" id="UP000887563">
    <property type="component" value="Unplaced"/>
</dbReference>
<evidence type="ECO:0000313" key="2">
    <source>
        <dbReference type="WBParaSite" id="Minc3s10960g44497"/>
    </source>
</evidence>
<dbReference type="AlphaFoldDB" id="A0A914NUX4"/>
<reference evidence="2" key="1">
    <citation type="submission" date="2022-11" db="UniProtKB">
        <authorList>
            <consortium name="WormBaseParasite"/>
        </authorList>
    </citation>
    <scope>IDENTIFICATION</scope>
</reference>
<name>A0A914NUX4_MELIC</name>
<organism evidence="1 2">
    <name type="scientific">Meloidogyne incognita</name>
    <name type="common">Southern root-knot nematode worm</name>
    <name type="synonym">Oxyuris incognita</name>
    <dbReference type="NCBI Taxonomy" id="6306"/>
    <lineage>
        <taxon>Eukaryota</taxon>
        <taxon>Metazoa</taxon>
        <taxon>Ecdysozoa</taxon>
        <taxon>Nematoda</taxon>
        <taxon>Chromadorea</taxon>
        <taxon>Rhabditida</taxon>
        <taxon>Tylenchina</taxon>
        <taxon>Tylenchomorpha</taxon>
        <taxon>Tylenchoidea</taxon>
        <taxon>Meloidogynidae</taxon>
        <taxon>Meloidogyninae</taxon>
        <taxon>Meloidogyne</taxon>
        <taxon>Meloidogyne incognita group</taxon>
    </lineage>
</organism>
<protein>
    <submittedName>
        <fullName evidence="2">Candidate secreted effector</fullName>
    </submittedName>
</protein>
<keyword evidence="1" id="KW-1185">Reference proteome</keyword>